<feature type="domain" description="CBS" evidence="3">
    <location>
        <begin position="254"/>
        <end position="314"/>
    </location>
</feature>
<keyword evidence="5" id="KW-1185">Reference proteome</keyword>
<dbReference type="AlphaFoldDB" id="Q1GX82"/>
<evidence type="ECO:0000313" key="5">
    <source>
        <dbReference type="Proteomes" id="UP000002440"/>
    </source>
</evidence>
<keyword evidence="2" id="KW-1133">Transmembrane helix</keyword>
<feature type="transmembrane region" description="Helical" evidence="2">
    <location>
        <begin position="64"/>
        <end position="84"/>
    </location>
</feature>
<dbReference type="PANTHER" id="PTHR33741">
    <property type="entry name" value="TRANSMEMBRANE PROTEIN DDB_G0269096-RELATED"/>
    <property type="match status" value="1"/>
</dbReference>
<dbReference type="EMBL" id="CP000284">
    <property type="protein sequence ID" value="ABE48290.1"/>
    <property type="molecule type" value="Genomic_DNA"/>
</dbReference>
<name>Q1GX82_METFK</name>
<dbReference type="InterPro" id="IPR000644">
    <property type="entry name" value="CBS_dom"/>
</dbReference>
<organism evidence="4 5">
    <name type="scientific">Methylobacillus flagellatus (strain ATCC 51484 / DSM 6875 / VKM B-1610 / KT)</name>
    <dbReference type="NCBI Taxonomy" id="265072"/>
    <lineage>
        <taxon>Bacteria</taxon>
        <taxon>Pseudomonadati</taxon>
        <taxon>Pseudomonadota</taxon>
        <taxon>Betaproteobacteria</taxon>
        <taxon>Nitrosomonadales</taxon>
        <taxon>Methylophilaceae</taxon>
        <taxon>Methylobacillus</taxon>
    </lineage>
</organism>
<dbReference type="InterPro" id="IPR046342">
    <property type="entry name" value="CBS_dom_sf"/>
</dbReference>
<dbReference type="CDD" id="cd04600">
    <property type="entry name" value="CBS_pair_HPP_assoc"/>
    <property type="match status" value="1"/>
</dbReference>
<dbReference type="STRING" id="265072.Mfla_0019"/>
<dbReference type="PANTHER" id="PTHR33741:SF5">
    <property type="entry name" value="TRANSMEMBRANE PROTEIN DDB_G0269096-RELATED"/>
    <property type="match status" value="1"/>
</dbReference>
<dbReference type="eggNOG" id="COG3448">
    <property type="taxonomic scope" value="Bacteria"/>
</dbReference>
<dbReference type="Proteomes" id="UP000002440">
    <property type="component" value="Chromosome"/>
</dbReference>
<keyword evidence="2" id="KW-0812">Transmembrane</keyword>
<dbReference type="PROSITE" id="PS51371">
    <property type="entry name" value="CBS"/>
    <property type="match status" value="2"/>
</dbReference>
<evidence type="ECO:0000256" key="1">
    <source>
        <dbReference type="PROSITE-ProRule" id="PRU00703"/>
    </source>
</evidence>
<keyword evidence="2" id="KW-0472">Membrane</keyword>
<dbReference type="SMART" id="SM00116">
    <property type="entry name" value="CBS"/>
    <property type="match status" value="2"/>
</dbReference>
<keyword evidence="1" id="KW-0129">CBS domain</keyword>
<dbReference type="Pfam" id="PF00571">
    <property type="entry name" value="CBS"/>
    <property type="match status" value="2"/>
</dbReference>
<feature type="domain" description="CBS" evidence="3">
    <location>
        <begin position="338"/>
        <end position="395"/>
    </location>
</feature>
<dbReference type="HOGENOM" id="CLU_040397_1_1_4"/>
<accession>Q1GX82</accession>
<dbReference type="SUPFAM" id="SSF54631">
    <property type="entry name" value="CBS-domain pair"/>
    <property type="match status" value="1"/>
</dbReference>
<evidence type="ECO:0000259" key="3">
    <source>
        <dbReference type="PROSITE" id="PS51371"/>
    </source>
</evidence>
<feature type="transmembrane region" description="Helical" evidence="2">
    <location>
        <begin position="36"/>
        <end position="58"/>
    </location>
</feature>
<dbReference type="InterPro" id="IPR058581">
    <property type="entry name" value="TM_HPP"/>
</dbReference>
<dbReference type="InterPro" id="IPR007065">
    <property type="entry name" value="HPP"/>
</dbReference>
<proteinExistence type="predicted"/>
<evidence type="ECO:0000256" key="2">
    <source>
        <dbReference type="SAM" id="Phobius"/>
    </source>
</evidence>
<dbReference type="Pfam" id="PF04982">
    <property type="entry name" value="TM_HPP"/>
    <property type="match status" value="1"/>
</dbReference>
<evidence type="ECO:0000313" key="4">
    <source>
        <dbReference type="EMBL" id="ABE48290.1"/>
    </source>
</evidence>
<protein>
    <submittedName>
        <fullName evidence="4">CBS domain containing membrane protein</fullName>
    </submittedName>
</protein>
<sequence>MIDSLVLHKVLLVSATLNWLKGFKPQQNPVNHQEKFRACLGALLGMLASGFLSAWLLGAESLPFLMAPLGASAVLLYAVPASPLAQPWSLIGGNLLSALVGVASLHWIASIPIAAAVAVSVAIGVMFVLRCLHPPGGAVALTAVLSGSLALEHTAYFMLLVAINSGVLLVVALVYNNASRRRYPHQSRPETTHQTKDMRPAHRVGFTTADVDTVLREYNQVLDIARVDLENLMLRTEMQAYKRRFGEITCGDIMSRDVVSVEYGTLLEEAWPLLLNHHIKALPVIDRAHRVIGIITRFDFMKHANLEAYPGFEEKLRKFIRRTFLVETDKPEVVGQIMTSKVLTVSEDTHIVQLVPLLSERGIHHVPVLDHERRLVGIVTQTDLIAALYRGRLEETGALGSDSTVSGSSG</sequence>
<reference evidence="4 5" key="1">
    <citation type="submission" date="2006-03" db="EMBL/GenBank/DDBJ databases">
        <title>Complete sequence of Methylobacillus flagellatus KT.</title>
        <authorList>
            <consortium name="US DOE Joint Genome Institute"/>
            <person name="Copeland A."/>
            <person name="Lucas S."/>
            <person name="Lapidus A."/>
            <person name="Barry K."/>
            <person name="Detter J.C."/>
            <person name="Glavina del Rio T."/>
            <person name="Hammon N."/>
            <person name="Israni S."/>
            <person name="Dalin E."/>
            <person name="Tice H."/>
            <person name="Pitluck S."/>
            <person name="Brettin T."/>
            <person name="Bruce D."/>
            <person name="Han C."/>
            <person name="Tapia R."/>
            <person name="Saunders E."/>
            <person name="Gilna P."/>
            <person name="Schmutz J."/>
            <person name="Larimer F."/>
            <person name="Land M."/>
            <person name="Kyrpides N."/>
            <person name="Anderson I."/>
            <person name="Richardson P."/>
        </authorList>
    </citation>
    <scope>NUCLEOTIDE SEQUENCE [LARGE SCALE GENOMIC DNA]</scope>
    <source>
        <strain evidence="5">KT / ATCC 51484 / DSM 6875</strain>
    </source>
</reference>
<feature type="transmembrane region" description="Helical" evidence="2">
    <location>
        <begin position="155"/>
        <end position="175"/>
    </location>
</feature>
<feature type="transmembrane region" description="Helical" evidence="2">
    <location>
        <begin position="96"/>
        <end position="129"/>
    </location>
</feature>
<gene>
    <name evidence="4" type="ordered locus">Mfla_0019</name>
</gene>
<dbReference type="OrthoDB" id="9811720at2"/>
<dbReference type="Gene3D" id="3.10.580.10">
    <property type="entry name" value="CBS-domain"/>
    <property type="match status" value="1"/>
</dbReference>
<dbReference type="KEGG" id="mfa:Mfla_0019"/>